<feature type="chain" id="PRO_5016400025" evidence="1">
    <location>
        <begin position="25"/>
        <end position="172"/>
    </location>
</feature>
<proteinExistence type="predicted"/>
<dbReference type="EMBL" id="QLLR01000005">
    <property type="protein sequence ID" value="RAJ33007.1"/>
    <property type="molecule type" value="Genomic_DNA"/>
</dbReference>
<name>A0A327T5G0_9SPHI</name>
<dbReference type="RefSeq" id="WP_111633251.1">
    <property type="nucleotide sequence ID" value="NZ_QLLR01000005.1"/>
</dbReference>
<evidence type="ECO:0000313" key="2">
    <source>
        <dbReference type="EMBL" id="RAJ33007.1"/>
    </source>
</evidence>
<dbReference type="Proteomes" id="UP000249754">
    <property type="component" value="Unassembled WGS sequence"/>
</dbReference>
<comment type="caution">
    <text evidence="2">The sequence shown here is derived from an EMBL/GenBank/DDBJ whole genome shotgun (WGS) entry which is preliminary data.</text>
</comment>
<evidence type="ECO:0000313" key="3">
    <source>
        <dbReference type="Proteomes" id="UP000249754"/>
    </source>
</evidence>
<accession>A0A327T5G0</accession>
<feature type="signal peptide" evidence="1">
    <location>
        <begin position="1"/>
        <end position="24"/>
    </location>
</feature>
<protein>
    <submittedName>
        <fullName evidence="2">Uncharacterized protein</fullName>
    </submittedName>
</protein>
<organism evidence="2 3">
    <name type="scientific">Pedobacter cryoconitis</name>
    <dbReference type="NCBI Taxonomy" id="188932"/>
    <lineage>
        <taxon>Bacteria</taxon>
        <taxon>Pseudomonadati</taxon>
        <taxon>Bacteroidota</taxon>
        <taxon>Sphingobacteriia</taxon>
        <taxon>Sphingobacteriales</taxon>
        <taxon>Sphingobacteriaceae</taxon>
        <taxon>Pedobacter</taxon>
    </lineage>
</organism>
<reference evidence="2 3" key="1">
    <citation type="submission" date="2018-06" db="EMBL/GenBank/DDBJ databases">
        <title>Genomic Encyclopedia of Archaeal and Bacterial Type Strains, Phase II (KMG-II): from individual species to whole genera.</title>
        <authorList>
            <person name="Goeker M."/>
        </authorList>
    </citation>
    <scope>NUCLEOTIDE SEQUENCE [LARGE SCALE GENOMIC DNA]</scope>
    <source>
        <strain evidence="2 3">DSM 14825</strain>
    </source>
</reference>
<keyword evidence="1" id="KW-0732">Signal</keyword>
<sequence length="172" mass="18409">MKKYISIALTSLLALTMFSCTKKADIAGIEPKLPNLQLSSLGYQQSSPFTLTTVLQLNFGATAKVPVGKFILEVLDGTTVVNTVTFPSWSGNDASSTAKVVNHSISYSLQDSNYPNVQVYSGSILLSLSKLNLAFDKTYSVRASAYSATGDLVSKITQSAFFKTIPAPVVPK</sequence>
<dbReference type="AlphaFoldDB" id="A0A327T5G0"/>
<evidence type="ECO:0000256" key="1">
    <source>
        <dbReference type="SAM" id="SignalP"/>
    </source>
</evidence>
<gene>
    <name evidence="2" type="ORF">LY11_01697</name>
</gene>
<dbReference type="PROSITE" id="PS51257">
    <property type="entry name" value="PROKAR_LIPOPROTEIN"/>
    <property type="match status" value="1"/>
</dbReference>
<dbReference type="OrthoDB" id="767112at2"/>